<sequence>KTKKMKFQSILVFLVASLAAGTYAVAPAQTPCEIVLKGQFTHTTGGQSGCFGTDPKDPISVASAPSNIVYKFYSGENCKGLIFTGSGVTNFIPPLQTKSTRLVCPPPQ</sequence>
<protein>
    <submittedName>
        <fullName evidence="2">5677_t:CDS:1</fullName>
    </submittedName>
</protein>
<evidence type="ECO:0000256" key="1">
    <source>
        <dbReference type="SAM" id="SignalP"/>
    </source>
</evidence>
<feature type="chain" id="PRO_5040249947" evidence="1">
    <location>
        <begin position="25"/>
        <end position="108"/>
    </location>
</feature>
<gene>
    <name evidence="2" type="ORF">PBRASI_LOCUS11652</name>
</gene>
<reference evidence="2" key="1">
    <citation type="submission" date="2021-06" db="EMBL/GenBank/DDBJ databases">
        <authorList>
            <person name="Kallberg Y."/>
            <person name="Tangrot J."/>
            <person name="Rosling A."/>
        </authorList>
    </citation>
    <scope>NUCLEOTIDE SEQUENCE</scope>
    <source>
        <strain evidence="2">BR232B</strain>
    </source>
</reference>
<keyword evidence="3" id="KW-1185">Reference proteome</keyword>
<dbReference type="Proteomes" id="UP000789739">
    <property type="component" value="Unassembled WGS sequence"/>
</dbReference>
<feature type="non-terminal residue" evidence="2">
    <location>
        <position position="108"/>
    </location>
</feature>
<proteinExistence type="predicted"/>
<evidence type="ECO:0000313" key="3">
    <source>
        <dbReference type="Proteomes" id="UP000789739"/>
    </source>
</evidence>
<evidence type="ECO:0000313" key="2">
    <source>
        <dbReference type="EMBL" id="CAG8678009.1"/>
    </source>
</evidence>
<dbReference type="OrthoDB" id="2419552at2759"/>
<organism evidence="2 3">
    <name type="scientific">Paraglomus brasilianum</name>
    <dbReference type="NCBI Taxonomy" id="144538"/>
    <lineage>
        <taxon>Eukaryota</taxon>
        <taxon>Fungi</taxon>
        <taxon>Fungi incertae sedis</taxon>
        <taxon>Mucoromycota</taxon>
        <taxon>Glomeromycotina</taxon>
        <taxon>Glomeromycetes</taxon>
        <taxon>Paraglomerales</taxon>
        <taxon>Paraglomeraceae</taxon>
        <taxon>Paraglomus</taxon>
    </lineage>
</organism>
<dbReference type="EMBL" id="CAJVPI010006258">
    <property type="protein sequence ID" value="CAG8678009.1"/>
    <property type="molecule type" value="Genomic_DNA"/>
</dbReference>
<accession>A0A9N9HG60</accession>
<comment type="caution">
    <text evidence="2">The sequence shown here is derived from an EMBL/GenBank/DDBJ whole genome shotgun (WGS) entry which is preliminary data.</text>
</comment>
<keyword evidence="1" id="KW-0732">Signal</keyword>
<feature type="signal peptide" evidence="1">
    <location>
        <begin position="1"/>
        <end position="24"/>
    </location>
</feature>
<dbReference type="AlphaFoldDB" id="A0A9N9HG60"/>
<name>A0A9N9HG60_9GLOM</name>